<dbReference type="EMBL" id="CM009751">
    <property type="protein sequence ID" value="PUZ65934.1"/>
    <property type="molecule type" value="Genomic_DNA"/>
</dbReference>
<dbReference type="Proteomes" id="UP000244336">
    <property type="component" value="Chromosome 3"/>
</dbReference>
<dbReference type="Gramene" id="PUZ65934">
    <property type="protein sequence ID" value="PUZ65934"/>
    <property type="gene ID" value="GQ55_3G265900"/>
</dbReference>
<feature type="compositionally biased region" description="Gly residues" evidence="1">
    <location>
        <begin position="77"/>
        <end position="87"/>
    </location>
</feature>
<sequence>MRSHSLALLPPSPSSSAPRPPQPDAGAASRTARPRPVVASPVWKAVDDVVAEAEQRRTFPHPAPPRSPGGAAPQRSGGWGGVGWGERGVGDDAREGRGCRRRFGRGRGRGRRGRRRASRGRGRRGIFERTAELIGISDVKCRNLKAIHITTETR</sequence>
<reference evidence="2 3" key="1">
    <citation type="submission" date="2018-04" db="EMBL/GenBank/DDBJ databases">
        <title>WGS assembly of Panicum hallii var. hallii HAL2.</title>
        <authorList>
            <person name="Lovell J."/>
            <person name="Jenkins J."/>
            <person name="Lowry D."/>
            <person name="Mamidi S."/>
            <person name="Sreedasyam A."/>
            <person name="Weng X."/>
            <person name="Barry K."/>
            <person name="Bonette J."/>
            <person name="Campitelli B."/>
            <person name="Daum C."/>
            <person name="Gordon S."/>
            <person name="Gould B."/>
            <person name="Lipzen A."/>
            <person name="MacQueen A."/>
            <person name="Palacio-Mejia J."/>
            <person name="Plott C."/>
            <person name="Shakirov E."/>
            <person name="Shu S."/>
            <person name="Yoshinaga Y."/>
            <person name="Zane M."/>
            <person name="Rokhsar D."/>
            <person name="Grimwood J."/>
            <person name="Schmutz J."/>
            <person name="Juenger T."/>
        </authorList>
    </citation>
    <scope>NUCLEOTIDE SEQUENCE [LARGE SCALE GENOMIC DNA]</scope>
    <source>
        <strain evidence="3">cv. HAL2</strain>
    </source>
</reference>
<protein>
    <submittedName>
        <fullName evidence="2">Uncharacterized protein</fullName>
    </submittedName>
</protein>
<keyword evidence="3" id="KW-1185">Reference proteome</keyword>
<evidence type="ECO:0000256" key="1">
    <source>
        <dbReference type="SAM" id="MobiDB-lite"/>
    </source>
</evidence>
<evidence type="ECO:0000313" key="3">
    <source>
        <dbReference type="Proteomes" id="UP000244336"/>
    </source>
</evidence>
<proteinExistence type="predicted"/>
<dbReference type="AlphaFoldDB" id="A0A2T7EDM1"/>
<feature type="compositionally biased region" description="Basic and acidic residues" evidence="1">
    <location>
        <begin position="88"/>
        <end position="98"/>
    </location>
</feature>
<feature type="compositionally biased region" description="Pro residues" evidence="1">
    <location>
        <begin position="10"/>
        <end position="23"/>
    </location>
</feature>
<evidence type="ECO:0000313" key="2">
    <source>
        <dbReference type="EMBL" id="PUZ65934.1"/>
    </source>
</evidence>
<organism evidence="2 3">
    <name type="scientific">Panicum hallii var. hallii</name>
    <dbReference type="NCBI Taxonomy" id="1504633"/>
    <lineage>
        <taxon>Eukaryota</taxon>
        <taxon>Viridiplantae</taxon>
        <taxon>Streptophyta</taxon>
        <taxon>Embryophyta</taxon>
        <taxon>Tracheophyta</taxon>
        <taxon>Spermatophyta</taxon>
        <taxon>Magnoliopsida</taxon>
        <taxon>Liliopsida</taxon>
        <taxon>Poales</taxon>
        <taxon>Poaceae</taxon>
        <taxon>PACMAD clade</taxon>
        <taxon>Panicoideae</taxon>
        <taxon>Panicodae</taxon>
        <taxon>Paniceae</taxon>
        <taxon>Panicinae</taxon>
        <taxon>Panicum</taxon>
        <taxon>Panicum sect. Panicum</taxon>
    </lineage>
</organism>
<name>A0A2T7EDM1_9POAL</name>
<feature type="compositionally biased region" description="Basic residues" evidence="1">
    <location>
        <begin position="99"/>
        <end position="123"/>
    </location>
</feature>
<feature type="region of interest" description="Disordered" evidence="1">
    <location>
        <begin position="1"/>
        <end position="123"/>
    </location>
</feature>
<accession>A0A2T7EDM1</accession>
<gene>
    <name evidence="2" type="ORF">GQ55_3G265900</name>
</gene>